<dbReference type="GO" id="GO:0006429">
    <property type="term" value="P:leucyl-tRNA aminoacylation"/>
    <property type="evidence" value="ECO:0007669"/>
    <property type="project" value="InterPro"/>
</dbReference>
<feature type="domain" description="Aminoacyl-tRNA synthetase class Ia" evidence="8">
    <location>
        <begin position="12"/>
        <end position="220"/>
    </location>
</feature>
<dbReference type="InterPro" id="IPR002302">
    <property type="entry name" value="Leu-tRNA-ligase"/>
</dbReference>
<dbReference type="AlphaFoldDB" id="A0A5S5AWZ1"/>
<keyword evidence="5" id="KW-0067">ATP-binding</keyword>
<dbReference type="Pfam" id="PF13603">
    <property type="entry name" value="tRNA-synt_1_2"/>
    <property type="match status" value="1"/>
</dbReference>
<keyword evidence="6" id="KW-0648">Protein biosynthesis</keyword>
<dbReference type="PANTHER" id="PTHR43740">
    <property type="entry name" value="LEUCYL-TRNA SYNTHETASE"/>
    <property type="match status" value="1"/>
</dbReference>
<dbReference type="InterPro" id="IPR025709">
    <property type="entry name" value="Leu_tRNA-synth_edit"/>
</dbReference>
<dbReference type="PROSITE" id="PS00178">
    <property type="entry name" value="AA_TRNA_LIGASE_I"/>
    <property type="match status" value="1"/>
</dbReference>
<dbReference type="Proteomes" id="UP000322294">
    <property type="component" value="Unassembled WGS sequence"/>
</dbReference>
<sequence>MKGYNPKEIEKKWQKIWEEKGVFRASDDTSKPKYYPLIEFPYPSGEGLHVGHVRPYTALDIVARKRRMEGYNVLYAIGWDAFGLPTENYAIKNKIHPKVVTERNVERFKAQIKSLGLSFDWSREINTTDPSYYKWTQWIFLKLFEKGLAYKKEFPINWCVDCKVGLANEEVLNGKCERCCGEVVKKKKNQWMLKITEYADRLIKDLDTVDYIEKVKIQQINWIGRSEGMEVDFKISGEDEVLKVFTTRPDTLFGVTYMVVAPEHPLIEKLSHRIINIDEVNAYKEAASKKSDFERTGTFEGKNGSRVERNCGYKSCKWKGNTRLGIGLCTDDIRDGGDNGRSGTRYQGLGVCKKV</sequence>
<evidence type="ECO:0000259" key="9">
    <source>
        <dbReference type="Pfam" id="PF13603"/>
    </source>
</evidence>
<dbReference type="GO" id="GO:0005524">
    <property type="term" value="F:ATP binding"/>
    <property type="evidence" value="ECO:0007669"/>
    <property type="project" value="UniProtKB-KW"/>
</dbReference>
<evidence type="ECO:0000313" key="11">
    <source>
        <dbReference type="Proteomes" id="UP000322294"/>
    </source>
</evidence>
<evidence type="ECO:0000256" key="4">
    <source>
        <dbReference type="ARBA" id="ARBA00022741"/>
    </source>
</evidence>
<dbReference type="SUPFAM" id="SSF52374">
    <property type="entry name" value="Nucleotidylyl transferase"/>
    <property type="match status" value="1"/>
</dbReference>
<dbReference type="PANTHER" id="PTHR43740:SF2">
    <property type="entry name" value="LEUCINE--TRNA LIGASE, MITOCHONDRIAL"/>
    <property type="match status" value="1"/>
</dbReference>
<evidence type="ECO:0000256" key="7">
    <source>
        <dbReference type="ARBA" id="ARBA00023146"/>
    </source>
</evidence>
<evidence type="ECO:0000313" key="10">
    <source>
        <dbReference type="EMBL" id="TYP57885.1"/>
    </source>
</evidence>
<dbReference type="InterPro" id="IPR001412">
    <property type="entry name" value="aa-tRNA-synth_I_CS"/>
</dbReference>
<dbReference type="GO" id="GO:0002161">
    <property type="term" value="F:aminoacyl-tRNA deacylase activity"/>
    <property type="evidence" value="ECO:0007669"/>
    <property type="project" value="InterPro"/>
</dbReference>
<dbReference type="EC" id="6.1.1.4" evidence="2"/>
<dbReference type="GO" id="GO:0005829">
    <property type="term" value="C:cytosol"/>
    <property type="evidence" value="ECO:0007669"/>
    <property type="project" value="TreeGrafter"/>
</dbReference>
<gene>
    <name evidence="10" type="ORF">LZ11_00545</name>
</gene>
<keyword evidence="3" id="KW-0436">Ligase</keyword>
<evidence type="ECO:0000259" key="8">
    <source>
        <dbReference type="Pfam" id="PF00133"/>
    </source>
</evidence>
<evidence type="ECO:0000256" key="2">
    <source>
        <dbReference type="ARBA" id="ARBA00013164"/>
    </source>
</evidence>
<dbReference type="PRINTS" id="PR00985">
    <property type="entry name" value="TRNASYNTHLEU"/>
</dbReference>
<accession>A0A5S5AWZ1</accession>
<reference evidence="10 11" key="1">
    <citation type="submission" date="2019-07" db="EMBL/GenBank/DDBJ databases">
        <title>Genomic Encyclopedia of Type Strains, Phase I: the one thousand microbial genomes (KMG-I) project.</title>
        <authorList>
            <person name="Kyrpides N."/>
        </authorList>
    </citation>
    <scope>NUCLEOTIDE SEQUENCE [LARGE SCALE GENOMIC DNA]</scope>
    <source>
        <strain evidence="10 11">DSM 16647</strain>
    </source>
</reference>
<dbReference type="EMBL" id="VNHO01000004">
    <property type="protein sequence ID" value="TYP57885.1"/>
    <property type="molecule type" value="Genomic_DNA"/>
</dbReference>
<keyword evidence="7 10" id="KW-0030">Aminoacyl-tRNA synthetase</keyword>
<dbReference type="FunFam" id="3.40.50.620:FF:000003">
    <property type="entry name" value="Leucine--tRNA ligase"/>
    <property type="match status" value="1"/>
</dbReference>
<dbReference type="Gene3D" id="3.40.50.620">
    <property type="entry name" value="HUPs"/>
    <property type="match status" value="1"/>
</dbReference>
<dbReference type="InterPro" id="IPR009008">
    <property type="entry name" value="Val/Leu/Ile-tRNA-synth_edit"/>
</dbReference>
<name>A0A5S5AWZ1_9FIRM</name>
<evidence type="ECO:0000256" key="1">
    <source>
        <dbReference type="ARBA" id="ARBA00005594"/>
    </source>
</evidence>
<evidence type="ECO:0000256" key="3">
    <source>
        <dbReference type="ARBA" id="ARBA00022598"/>
    </source>
</evidence>
<dbReference type="Pfam" id="PF00133">
    <property type="entry name" value="tRNA-synt_1"/>
    <property type="match status" value="1"/>
</dbReference>
<evidence type="ECO:0000256" key="5">
    <source>
        <dbReference type="ARBA" id="ARBA00022840"/>
    </source>
</evidence>
<dbReference type="InterPro" id="IPR002300">
    <property type="entry name" value="aa-tRNA-synth_Ia"/>
</dbReference>
<dbReference type="Gene3D" id="1.10.730.10">
    <property type="entry name" value="Isoleucyl-tRNA Synthetase, Domain 1"/>
    <property type="match status" value="1"/>
</dbReference>
<dbReference type="GO" id="GO:0004823">
    <property type="term" value="F:leucine-tRNA ligase activity"/>
    <property type="evidence" value="ECO:0007669"/>
    <property type="project" value="UniProtKB-EC"/>
</dbReference>
<dbReference type="SUPFAM" id="SSF50677">
    <property type="entry name" value="ValRS/IleRS/LeuRS editing domain"/>
    <property type="match status" value="1"/>
</dbReference>
<proteinExistence type="inferred from homology"/>
<keyword evidence="4" id="KW-0547">Nucleotide-binding</keyword>
<keyword evidence="11" id="KW-1185">Reference proteome</keyword>
<protein>
    <recommendedName>
        <fullName evidence="2">leucine--tRNA ligase</fullName>
        <ecNumber evidence="2">6.1.1.4</ecNumber>
    </recommendedName>
</protein>
<evidence type="ECO:0000256" key="6">
    <source>
        <dbReference type="ARBA" id="ARBA00022917"/>
    </source>
</evidence>
<organism evidence="10 11">
    <name type="scientific">Thermosediminibacter litoriperuensis</name>
    <dbReference type="NCBI Taxonomy" id="291989"/>
    <lineage>
        <taxon>Bacteria</taxon>
        <taxon>Bacillati</taxon>
        <taxon>Bacillota</taxon>
        <taxon>Clostridia</taxon>
        <taxon>Thermosediminibacterales</taxon>
        <taxon>Thermosediminibacteraceae</taxon>
        <taxon>Thermosediminibacter</taxon>
    </lineage>
</organism>
<feature type="domain" description="Leucyl-tRNA synthetase editing" evidence="9">
    <location>
        <begin position="221"/>
        <end position="306"/>
    </location>
</feature>
<comment type="similarity">
    <text evidence="1">Belongs to the class-I aminoacyl-tRNA synthetase family.</text>
</comment>
<comment type="caution">
    <text evidence="10">The sequence shown here is derived from an EMBL/GenBank/DDBJ whole genome shotgun (WGS) entry which is preliminary data.</text>
</comment>
<dbReference type="InterPro" id="IPR014729">
    <property type="entry name" value="Rossmann-like_a/b/a_fold"/>
</dbReference>